<dbReference type="AlphaFoldDB" id="A0A2T5G5Q0"/>
<evidence type="ECO:0000313" key="2">
    <source>
        <dbReference type="Proteomes" id="UP000244016"/>
    </source>
</evidence>
<protein>
    <submittedName>
        <fullName evidence="1">Uncharacterized protein</fullName>
    </submittedName>
</protein>
<sequence>MKPFGIVEEEEPAPGRLKQAEEFAPNYQVPISYVVKEVPSGKEW</sequence>
<dbReference type="Proteomes" id="UP000244016">
    <property type="component" value="Unassembled WGS sequence"/>
</dbReference>
<accession>A0A2T5G5Q0</accession>
<reference evidence="1 2" key="1">
    <citation type="submission" date="2017-08" db="EMBL/GenBank/DDBJ databases">
        <title>Burning lignite coal seam in the remote Altai Mountains harbors a hydrogen-driven thermophilic microbial community.</title>
        <authorList>
            <person name="Kadnikov V.V."/>
            <person name="Mardanov A.V."/>
            <person name="Ivasenko D."/>
            <person name="Beletsky A.V."/>
            <person name="Karnachuk O.V."/>
            <person name="Ravin N.V."/>
        </authorList>
    </citation>
    <scope>NUCLEOTIDE SEQUENCE [LARGE SCALE GENOMIC DNA]</scope>
    <source>
        <strain evidence="1">AL31</strain>
    </source>
</reference>
<organism evidence="1 2">
    <name type="scientific">Brockia lithotrophica</name>
    <dbReference type="NCBI Taxonomy" id="933949"/>
    <lineage>
        <taxon>Bacteria</taxon>
        <taxon>Bacillati</taxon>
        <taxon>Bacillota</taxon>
        <taxon>Bacilli</taxon>
        <taxon>Bacillales</taxon>
        <taxon>Bacillales Family X. Incertae Sedis</taxon>
        <taxon>Brockia</taxon>
    </lineage>
</organism>
<name>A0A2T5G5Q0_9BACL</name>
<gene>
    <name evidence="1" type="ORF">BLITH_1575</name>
</gene>
<dbReference type="EMBL" id="PEBW01000005">
    <property type="protein sequence ID" value="PTQ51498.1"/>
    <property type="molecule type" value="Genomic_DNA"/>
</dbReference>
<proteinExistence type="predicted"/>
<evidence type="ECO:0000313" key="1">
    <source>
        <dbReference type="EMBL" id="PTQ51498.1"/>
    </source>
</evidence>
<comment type="caution">
    <text evidence="1">The sequence shown here is derived from an EMBL/GenBank/DDBJ whole genome shotgun (WGS) entry which is preliminary data.</text>
</comment>